<dbReference type="GO" id="GO:0006979">
    <property type="term" value="P:response to oxidative stress"/>
    <property type="evidence" value="ECO:0007669"/>
    <property type="project" value="InterPro"/>
</dbReference>
<dbReference type="InterPro" id="IPR015946">
    <property type="entry name" value="KH_dom-like_a/b"/>
</dbReference>
<reference evidence="1 2" key="1">
    <citation type="submission" date="2020-05" db="EMBL/GenBank/DDBJ databases">
        <title>Genome sequence of Isoptericola sp. JC619 isolated from Chilika lagoon, India.</title>
        <authorList>
            <person name="Kumar D."/>
            <person name="Appam K."/>
            <person name="Gandham S."/>
            <person name="Uppada J."/>
            <person name="Sasikala C."/>
            <person name="Venkata Ramana C."/>
        </authorList>
    </citation>
    <scope>NUCLEOTIDE SEQUENCE [LARGE SCALE GENOMIC DNA]</scope>
    <source>
        <strain evidence="1 2">JC619</strain>
    </source>
</reference>
<dbReference type="PANTHER" id="PTHR42830">
    <property type="entry name" value="OSMOTICALLY INDUCIBLE FAMILY PROTEIN"/>
    <property type="match status" value="1"/>
</dbReference>
<dbReference type="EMBL" id="JABFAJ010000003">
    <property type="protein sequence ID" value="NNU26089.1"/>
    <property type="molecule type" value="Genomic_DNA"/>
</dbReference>
<organism evidence="1 2">
    <name type="scientific">Isoptericola sediminis</name>
    <dbReference type="NCBI Taxonomy" id="2733572"/>
    <lineage>
        <taxon>Bacteria</taxon>
        <taxon>Bacillati</taxon>
        <taxon>Actinomycetota</taxon>
        <taxon>Actinomycetes</taxon>
        <taxon>Micrococcales</taxon>
        <taxon>Promicromonosporaceae</taxon>
        <taxon>Isoptericola</taxon>
    </lineage>
</organism>
<dbReference type="Pfam" id="PF02566">
    <property type="entry name" value="OsmC"/>
    <property type="match status" value="1"/>
</dbReference>
<evidence type="ECO:0000313" key="1">
    <source>
        <dbReference type="EMBL" id="NNU26089.1"/>
    </source>
</evidence>
<dbReference type="InterPro" id="IPR036102">
    <property type="entry name" value="OsmC/Ohrsf"/>
</dbReference>
<protein>
    <submittedName>
        <fullName evidence="1">OsmC family peroxiredoxin</fullName>
    </submittedName>
</protein>
<dbReference type="RefSeq" id="WP_171245605.1">
    <property type="nucleotide sequence ID" value="NZ_JABFAJ010000003.1"/>
</dbReference>
<dbReference type="SUPFAM" id="SSF82784">
    <property type="entry name" value="OsmC-like"/>
    <property type="match status" value="1"/>
</dbReference>
<comment type="caution">
    <text evidence="1">The sequence shown here is derived from an EMBL/GenBank/DDBJ whole genome shotgun (WGS) entry which is preliminary data.</text>
</comment>
<proteinExistence type="predicted"/>
<dbReference type="Gene3D" id="3.30.300.20">
    <property type="match status" value="1"/>
</dbReference>
<gene>
    <name evidence="1" type="ORF">HLI28_00815</name>
</gene>
<dbReference type="GO" id="GO:0004601">
    <property type="term" value="F:peroxidase activity"/>
    <property type="evidence" value="ECO:0007669"/>
    <property type="project" value="InterPro"/>
</dbReference>
<accession>A0A849K1Z6</accession>
<dbReference type="Proteomes" id="UP000557204">
    <property type="component" value="Unassembled WGS sequence"/>
</dbReference>
<name>A0A849K1Z6_9MICO</name>
<dbReference type="InterPro" id="IPR003718">
    <property type="entry name" value="OsmC/Ohr_fam"/>
</dbReference>
<dbReference type="NCBIfam" id="TIGR03562">
    <property type="entry name" value="osmo_induc_OsmC"/>
    <property type="match status" value="1"/>
</dbReference>
<evidence type="ECO:0000313" key="2">
    <source>
        <dbReference type="Proteomes" id="UP000557204"/>
    </source>
</evidence>
<dbReference type="PANTHER" id="PTHR42830:SF1">
    <property type="entry name" value="OSMOTICALLY INDUCIBLE FAMILY PROTEIN"/>
    <property type="match status" value="1"/>
</dbReference>
<sequence length="147" mass="15016">MPTRTARTAWSGTLTDGSGKVELASSGTGTFDVSFPRRAAESADGVASPEEFIAAAHSSCFAMALSAELAALGGTPDQVEVTADVTLDDDPNGGHRITSSVLTVKGFAAGLDEASFRQAAEAAKIGCPVSKALGTVDEIVLEVVYEH</sequence>
<keyword evidence="2" id="KW-1185">Reference proteome</keyword>
<dbReference type="InterPro" id="IPR019904">
    <property type="entry name" value="Peroxiredoxin_OsmC"/>
</dbReference>
<dbReference type="AlphaFoldDB" id="A0A849K1Z6"/>
<dbReference type="InterPro" id="IPR052707">
    <property type="entry name" value="OsmC_Ohr_Peroxiredoxin"/>
</dbReference>